<dbReference type="InterPro" id="IPR029063">
    <property type="entry name" value="SAM-dependent_MTases_sf"/>
</dbReference>
<accession>A0A2N0X6J2</accession>
<evidence type="ECO:0000256" key="2">
    <source>
        <dbReference type="ARBA" id="ARBA00022679"/>
    </source>
</evidence>
<name>A0A2N0X6J2_9CORY</name>
<keyword evidence="1 4" id="KW-0489">Methyltransferase</keyword>
<dbReference type="SUPFAM" id="SSF53335">
    <property type="entry name" value="S-adenosyl-L-methionine-dependent methyltransferases"/>
    <property type="match status" value="1"/>
</dbReference>
<gene>
    <name evidence="4" type="ORF">CXB45_07665</name>
</gene>
<dbReference type="Proteomes" id="UP000233249">
    <property type="component" value="Unassembled WGS sequence"/>
</dbReference>
<dbReference type="Gene3D" id="3.40.50.150">
    <property type="entry name" value="Vaccinia Virus protein VP39"/>
    <property type="match status" value="1"/>
</dbReference>
<dbReference type="STRING" id="1121365.GCA_000375365_01483"/>
<dbReference type="RefSeq" id="WP_101173923.1">
    <property type="nucleotide sequence ID" value="NZ_JAKRKB010000002.1"/>
</dbReference>
<dbReference type="GO" id="GO:0008171">
    <property type="term" value="F:O-methyltransferase activity"/>
    <property type="evidence" value="ECO:0007669"/>
    <property type="project" value="InterPro"/>
</dbReference>
<evidence type="ECO:0000313" key="5">
    <source>
        <dbReference type="Proteomes" id="UP000233249"/>
    </source>
</evidence>
<dbReference type="InterPro" id="IPR002935">
    <property type="entry name" value="SAM_O-MeTrfase"/>
</dbReference>
<sequence>MTETAFDSLRDFINSLPAAHREGPEASIDEAITAARRDAEEYGLAAPDHLTGMLLSTLAAAAGGPKPTGAIALTPSLAVVGLYLLRGMPSQGTVTCIDPEAEHQRQAREAFRAAGFGPSRGRFLPSRPVDVLSRMAPASYHLVYAEVDPVDLRAVIDAAWPLLTPGGTLVLADALLDATVADASRKDQSTSAARTAQEHLRTFEGRAVVSHLPLGAGMTLVTRLP</sequence>
<keyword evidence="2 4" id="KW-0808">Transferase</keyword>
<evidence type="ECO:0000256" key="3">
    <source>
        <dbReference type="ARBA" id="ARBA00022691"/>
    </source>
</evidence>
<dbReference type="EMBL" id="PJAF01000021">
    <property type="protein sequence ID" value="PKF68323.1"/>
    <property type="molecule type" value="Genomic_DNA"/>
</dbReference>
<proteinExistence type="predicted"/>
<keyword evidence="3" id="KW-0949">S-adenosyl-L-methionine</keyword>
<dbReference type="AlphaFoldDB" id="A0A2N0X6J2"/>
<dbReference type="GO" id="GO:0032259">
    <property type="term" value="P:methylation"/>
    <property type="evidence" value="ECO:0007669"/>
    <property type="project" value="UniProtKB-KW"/>
</dbReference>
<evidence type="ECO:0000256" key="1">
    <source>
        <dbReference type="ARBA" id="ARBA00022603"/>
    </source>
</evidence>
<evidence type="ECO:0000313" key="4">
    <source>
        <dbReference type="EMBL" id="PKF68323.1"/>
    </source>
</evidence>
<comment type="caution">
    <text evidence="4">The sequence shown here is derived from an EMBL/GenBank/DDBJ whole genome shotgun (WGS) entry which is preliminary data.</text>
</comment>
<organism evidence="4 5">
    <name type="scientific">Corynebacterium mastitidis</name>
    <dbReference type="NCBI Taxonomy" id="161890"/>
    <lineage>
        <taxon>Bacteria</taxon>
        <taxon>Bacillati</taxon>
        <taxon>Actinomycetota</taxon>
        <taxon>Actinomycetes</taxon>
        <taxon>Mycobacteriales</taxon>
        <taxon>Corynebacteriaceae</taxon>
        <taxon>Corynebacterium</taxon>
    </lineage>
</organism>
<protein>
    <submittedName>
        <fullName evidence="4">Methyltransferase</fullName>
    </submittedName>
</protein>
<dbReference type="Pfam" id="PF01596">
    <property type="entry name" value="Methyltransf_3"/>
    <property type="match status" value="1"/>
</dbReference>
<reference evidence="4 5" key="1">
    <citation type="submission" date="2017-12" db="EMBL/GenBank/DDBJ databases">
        <title>Corynebacterium mastitidis 16-1433 Genome.</title>
        <authorList>
            <person name="Gulvik C.A."/>
        </authorList>
    </citation>
    <scope>NUCLEOTIDE SEQUENCE [LARGE SCALE GENOMIC DNA]</scope>
    <source>
        <strain evidence="4 5">16-1433</strain>
    </source>
</reference>
<dbReference type="OrthoDB" id="4774874at2"/>